<feature type="domain" description="ABC transporter" evidence="4">
    <location>
        <begin position="2"/>
        <end position="236"/>
    </location>
</feature>
<keyword evidence="1" id="KW-0813">Transport</keyword>
<reference evidence="5 6" key="1">
    <citation type="journal article" date="2020" name="Microorganisms">
        <title>Simultaneous Genome Sequencing of Prosthecochloris ethylica and Desulfuromonas acetoxidans within a Syntrophic Mixture Reveals Unique Pili and Protein Interactions.</title>
        <authorList>
            <person name="Kyndt J.A."/>
            <person name="Van Beeumen J.J."/>
            <person name="Meyer T.E."/>
        </authorList>
    </citation>
    <scope>NUCLEOTIDE SEQUENCE [LARGE SCALE GENOMIC DNA]</scope>
    <source>
        <strain evidence="5 6">N3</strain>
    </source>
</reference>
<evidence type="ECO:0000313" key="5">
    <source>
        <dbReference type="EMBL" id="MBF0636404.1"/>
    </source>
</evidence>
<dbReference type="PANTHER" id="PTHR42788">
    <property type="entry name" value="TAURINE IMPORT ATP-BINDING PROTEIN-RELATED"/>
    <property type="match status" value="1"/>
</dbReference>
<dbReference type="Proteomes" id="UP000619838">
    <property type="component" value="Unassembled WGS sequence"/>
</dbReference>
<dbReference type="InterPro" id="IPR003439">
    <property type="entry name" value="ABC_transporter-like_ATP-bd"/>
</dbReference>
<dbReference type="PANTHER" id="PTHR42788:SF13">
    <property type="entry name" value="ALIPHATIC SULFONATES IMPORT ATP-BINDING PROTEIN SSUB"/>
    <property type="match status" value="1"/>
</dbReference>
<proteinExistence type="predicted"/>
<evidence type="ECO:0000256" key="2">
    <source>
        <dbReference type="ARBA" id="ARBA00022741"/>
    </source>
</evidence>
<sequence length="261" mass="28773">MIVFDKVTRSFPHNGQGRVTILDNLSFSVPRGEFLCILGPSGCGKTTLLNLIAGFLMPDSGTLSVRNTAVTAPGPDRAMVFQEPTLFPWLTVLQNVMFGLRRQGITRSSCRKQALHHLEITGLAHAVGEYPFALSGGMRQRVAIARVLALNPDVLLMDEPFSALDANTRERLQDELLALRTTHSRATIVYVTHSVSEAAYLADRIIILGDRGNIARDISVTAPHPRERSSAETLELKTLLRTYLGELCSCIPSRRKQLRPS</sequence>
<dbReference type="InterPro" id="IPR003593">
    <property type="entry name" value="AAA+_ATPase"/>
</dbReference>
<evidence type="ECO:0000256" key="1">
    <source>
        <dbReference type="ARBA" id="ARBA00022448"/>
    </source>
</evidence>
<dbReference type="Gene3D" id="3.40.50.300">
    <property type="entry name" value="P-loop containing nucleotide triphosphate hydrolases"/>
    <property type="match status" value="1"/>
</dbReference>
<dbReference type="InterPro" id="IPR027417">
    <property type="entry name" value="P-loop_NTPase"/>
</dbReference>
<dbReference type="PROSITE" id="PS50893">
    <property type="entry name" value="ABC_TRANSPORTER_2"/>
    <property type="match status" value="1"/>
</dbReference>
<comment type="caution">
    <text evidence="5">The sequence shown here is derived from an EMBL/GenBank/DDBJ whole genome shotgun (WGS) entry which is preliminary data.</text>
</comment>
<keyword evidence="6" id="KW-1185">Reference proteome</keyword>
<dbReference type="Pfam" id="PF00005">
    <property type="entry name" value="ABC_tran"/>
    <property type="match status" value="1"/>
</dbReference>
<dbReference type="RefSeq" id="WP_175187194.1">
    <property type="nucleotide sequence ID" value="NZ_JABVZQ010000005.1"/>
</dbReference>
<evidence type="ECO:0000259" key="4">
    <source>
        <dbReference type="PROSITE" id="PS50893"/>
    </source>
</evidence>
<dbReference type="InterPro" id="IPR050166">
    <property type="entry name" value="ABC_transporter_ATP-bind"/>
</dbReference>
<evidence type="ECO:0000256" key="3">
    <source>
        <dbReference type="ARBA" id="ARBA00022840"/>
    </source>
</evidence>
<keyword evidence="3 5" id="KW-0067">ATP-binding</keyword>
<dbReference type="EMBL" id="JADGII010000005">
    <property type="protein sequence ID" value="MBF0636404.1"/>
    <property type="molecule type" value="Genomic_DNA"/>
</dbReference>
<accession>A0ABR9XR53</accession>
<keyword evidence="2" id="KW-0547">Nucleotide-binding</keyword>
<gene>
    <name evidence="5" type="ORF">INT08_04325</name>
</gene>
<dbReference type="SMART" id="SM00382">
    <property type="entry name" value="AAA"/>
    <property type="match status" value="1"/>
</dbReference>
<dbReference type="InterPro" id="IPR017871">
    <property type="entry name" value="ABC_transporter-like_CS"/>
</dbReference>
<dbReference type="CDD" id="cd03293">
    <property type="entry name" value="ABC_NrtD_SsuB_transporters"/>
    <property type="match status" value="1"/>
</dbReference>
<protein>
    <submittedName>
        <fullName evidence="5">ABC transporter ATP-binding protein</fullName>
    </submittedName>
</protein>
<organism evidence="5 6">
    <name type="scientific">Prosthecochloris ethylica</name>
    <dbReference type="NCBI Taxonomy" id="2743976"/>
    <lineage>
        <taxon>Bacteria</taxon>
        <taxon>Pseudomonadati</taxon>
        <taxon>Chlorobiota</taxon>
        <taxon>Chlorobiia</taxon>
        <taxon>Chlorobiales</taxon>
        <taxon>Chlorobiaceae</taxon>
        <taxon>Prosthecochloris</taxon>
    </lineage>
</organism>
<evidence type="ECO:0000313" key="6">
    <source>
        <dbReference type="Proteomes" id="UP000619838"/>
    </source>
</evidence>
<dbReference type="GO" id="GO:0005524">
    <property type="term" value="F:ATP binding"/>
    <property type="evidence" value="ECO:0007669"/>
    <property type="project" value="UniProtKB-KW"/>
</dbReference>
<name>A0ABR9XR53_9CHLB</name>
<dbReference type="PROSITE" id="PS00211">
    <property type="entry name" value="ABC_TRANSPORTER_1"/>
    <property type="match status" value="1"/>
</dbReference>
<dbReference type="SUPFAM" id="SSF52540">
    <property type="entry name" value="P-loop containing nucleoside triphosphate hydrolases"/>
    <property type="match status" value="1"/>
</dbReference>